<evidence type="ECO:0000256" key="4">
    <source>
        <dbReference type="ARBA" id="ARBA00022729"/>
    </source>
</evidence>
<dbReference type="STRING" id="1612202.SAMN05421734_102439"/>
<dbReference type="InterPro" id="IPR002477">
    <property type="entry name" value="Peptidoglycan-bd-like"/>
</dbReference>
<feature type="compositionally biased region" description="Polar residues" evidence="9">
    <location>
        <begin position="175"/>
        <end position="188"/>
    </location>
</feature>
<dbReference type="InterPro" id="IPR011105">
    <property type="entry name" value="Cell_wall_hydrolase_SleB"/>
</dbReference>
<organism evidence="13 14">
    <name type="scientific">Pelagirhabdus alkalitolerans</name>
    <dbReference type="NCBI Taxonomy" id="1612202"/>
    <lineage>
        <taxon>Bacteria</taxon>
        <taxon>Bacillati</taxon>
        <taxon>Bacillota</taxon>
        <taxon>Bacilli</taxon>
        <taxon>Bacillales</taxon>
        <taxon>Bacillaceae</taxon>
        <taxon>Pelagirhabdus</taxon>
    </lineage>
</organism>
<reference evidence="14" key="1">
    <citation type="submission" date="2016-09" db="EMBL/GenBank/DDBJ databases">
        <authorList>
            <person name="Varghese N."/>
            <person name="Submissions S."/>
        </authorList>
    </citation>
    <scope>NUCLEOTIDE SEQUENCE [LARGE SCALE GENOMIC DNA]</scope>
    <source>
        <strain evidence="14">S5</strain>
    </source>
</reference>
<keyword evidence="4 10" id="KW-0732">Signal</keyword>
<feature type="domain" description="Cell wall hydrolase SleB" evidence="12">
    <location>
        <begin position="236"/>
        <end position="334"/>
    </location>
</feature>
<dbReference type="InterPro" id="IPR036366">
    <property type="entry name" value="PGBDSf"/>
</dbReference>
<dbReference type="AlphaFoldDB" id="A0A1G6HBE2"/>
<evidence type="ECO:0000256" key="6">
    <source>
        <dbReference type="ARBA" id="ARBA00022969"/>
    </source>
</evidence>
<evidence type="ECO:0000256" key="2">
    <source>
        <dbReference type="ARBA" id="ARBA00018364"/>
    </source>
</evidence>
<dbReference type="Gene3D" id="1.10.101.10">
    <property type="entry name" value="PGBD-like superfamily/PGBD"/>
    <property type="match status" value="1"/>
</dbReference>
<dbReference type="SUPFAM" id="SSF47090">
    <property type="entry name" value="PGBD-like"/>
    <property type="match status" value="1"/>
</dbReference>
<sequence length="335" mass="37312">MLKRLIKACLILTSAMVIHISYVDSVDAFSPQVIQHGAVGEDVIELQARLQYLGFYNSQIDGVFGWGTYWALRNFQYEFGMEVDGLAGDQVKDMLIKASQYHKEEVREQLKQGRRFTHYGSQPAPGTSEPQPKEQNQKEKHSPEQEPTQPEQTGDDTSQPQQTPQEPDVTEETGDNVNQPDPTEQQPESPEEGEDTGGENIDEEEPMEATSANVPNGFSHNDIHLMAQAVYGEARGEPYEGQVAVAAVILNRIQSSTFPDSAASVIFEPLAFTAVADGQIYMEPDETAREAVLDAINGWDPSGEALYYFNPDTATSSWIWSRPQIKRIGKHIFCE</sequence>
<dbReference type="EMBL" id="FMYI01000002">
    <property type="protein sequence ID" value="SDB91473.1"/>
    <property type="molecule type" value="Genomic_DNA"/>
</dbReference>
<evidence type="ECO:0000313" key="14">
    <source>
        <dbReference type="Proteomes" id="UP000242949"/>
    </source>
</evidence>
<feature type="compositionally biased region" description="Acidic residues" evidence="9">
    <location>
        <begin position="189"/>
        <end position="207"/>
    </location>
</feature>
<keyword evidence="6" id="KW-0749">Sporulation</keyword>
<keyword evidence="5" id="KW-0378">Hydrolase</keyword>
<evidence type="ECO:0000259" key="12">
    <source>
        <dbReference type="Pfam" id="PF07486"/>
    </source>
</evidence>
<dbReference type="FunFam" id="6.20.240.60:FF:000001">
    <property type="entry name" value="Spore cortex-lytic enzyme"/>
    <property type="match status" value="1"/>
</dbReference>
<feature type="compositionally biased region" description="Polar residues" evidence="9">
    <location>
        <begin position="210"/>
        <end position="219"/>
    </location>
</feature>
<feature type="compositionally biased region" description="Basic and acidic residues" evidence="9">
    <location>
        <begin position="131"/>
        <end position="144"/>
    </location>
</feature>
<feature type="region of interest" description="Disordered" evidence="9">
    <location>
        <begin position="117"/>
        <end position="219"/>
    </location>
</feature>
<dbReference type="InterPro" id="IPR014224">
    <property type="entry name" value="Spore_cortex_SleB"/>
</dbReference>
<dbReference type="Pfam" id="PF07486">
    <property type="entry name" value="Hydrolase_2"/>
    <property type="match status" value="1"/>
</dbReference>
<dbReference type="GO" id="GO:0071555">
    <property type="term" value="P:cell wall organization"/>
    <property type="evidence" value="ECO:0007669"/>
    <property type="project" value="UniProtKB-KW"/>
</dbReference>
<evidence type="ECO:0000256" key="1">
    <source>
        <dbReference type="ARBA" id="ARBA00007010"/>
    </source>
</evidence>
<keyword evidence="14" id="KW-1185">Reference proteome</keyword>
<feature type="domain" description="Peptidoglycan binding-like" evidence="11">
    <location>
        <begin position="40"/>
        <end position="95"/>
    </location>
</feature>
<evidence type="ECO:0000313" key="13">
    <source>
        <dbReference type="EMBL" id="SDB91473.1"/>
    </source>
</evidence>
<evidence type="ECO:0000256" key="10">
    <source>
        <dbReference type="SAM" id="SignalP"/>
    </source>
</evidence>
<dbReference type="OrthoDB" id="9785345at2"/>
<dbReference type="Gene3D" id="6.20.240.60">
    <property type="match status" value="1"/>
</dbReference>
<evidence type="ECO:0000256" key="5">
    <source>
        <dbReference type="ARBA" id="ARBA00022801"/>
    </source>
</evidence>
<dbReference type="Proteomes" id="UP000242949">
    <property type="component" value="Unassembled WGS sequence"/>
</dbReference>
<protein>
    <recommendedName>
        <fullName evidence="2 8">Spore cortex-lytic enzyme</fullName>
    </recommendedName>
</protein>
<accession>A0A1G6HBE2</accession>
<keyword evidence="7" id="KW-0961">Cell wall biogenesis/degradation</keyword>
<dbReference type="Pfam" id="PF01471">
    <property type="entry name" value="PG_binding_1"/>
    <property type="match status" value="1"/>
</dbReference>
<dbReference type="GO" id="GO:0009847">
    <property type="term" value="P:spore germination"/>
    <property type="evidence" value="ECO:0007669"/>
    <property type="project" value="UniProtKB-UniRule"/>
</dbReference>
<evidence type="ECO:0000256" key="3">
    <source>
        <dbReference type="ARBA" id="ARBA00022544"/>
    </source>
</evidence>
<evidence type="ECO:0000256" key="8">
    <source>
        <dbReference type="NCBIfam" id="TIGR02869"/>
    </source>
</evidence>
<dbReference type="InterPro" id="IPR042047">
    <property type="entry name" value="SleB_dom1"/>
</dbReference>
<comment type="similarity">
    <text evidence="1">Belongs to the SleB family.</text>
</comment>
<feature type="chain" id="PRO_5039449177" description="Spore cortex-lytic enzyme" evidence="10">
    <location>
        <begin position="20"/>
        <end position="335"/>
    </location>
</feature>
<dbReference type="GO" id="GO:0016787">
    <property type="term" value="F:hydrolase activity"/>
    <property type="evidence" value="ECO:0007669"/>
    <property type="project" value="UniProtKB-KW"/>
</dbReference>
<name>A0A1G6HBE2_9BACI</name>
<evidence type="ECO:0000256" key="7">
    <source>
        <dbReference type="ARBA" id="ARBA00023316"/>
    </source>
</evidence>
<dbReference type="NCBIfam" id="TIGR02869">
    <property type="entry name" value="spore_SleB"/>
    <property type="match status" value="1"/>
</dbReference>
<evidence type="ECO:0000256" key="9">
    <source>
        <dbReference type="SAM" id="MobiDB-lite"/>
    </source>
</evidence>
<feature type="signal peptide" evidence="10">
    <location>
        <begin position="1"/>
        <end position="19"/>
    </location>
</feature>
<keyword evidence="3" id="KW-0309">Germination</keyword>
<gene>
    <name evidence="13" type="ORF">SAMN05421734_102439</name>
</gene>
<dbReference type="GO" id="GO:0030435">
    <property type="term" value="P:sporulation resulting in formation of a cellular spore"/>
    <property type="evidence" value="ECO:0007669"/>
    <property type="project" value="UniProtKB-KW"/>
</dbReference>
<feature type="compositionally biased region" description="Polar residues" evidence="9">
    <location>
        <begin position="145"/>
        <end position="165"/>
    </location>
</feature>
<dbReference type="Gene3D" id="1.10.10.2520">
    <property type="entry name" value="Cell wall hydrolase SleB, domain 1"/>
    <property type="match status" value="1"/>
</dbReference>
<proteinExistence type="inferred from homology"/>
<dbReference type="RefSeq" id="WP_090793642.1">
    <property type="nucleotide sequence ID" value="NZ_FMYI01000002.1"/>
</dbReference>
<dbReference type="InterPro" id="IPR036365">
    <property type="entry name" value="PGBD-like_sf"/>
</dbReference>
<evidence type="ECO:0000259" key="11">
    <source>
        <dbReference type="Pfam" id="PF01471"/>
    </source>
</evidence>
<dbReference type="FunFam" id="1.10.10.2520:FF:000001">
    <property type="entry name" value="Spore cortex-lytic enzyme"/>
    <property type="match status" value="1"/>
</dbReference>